<dbReference type="Pfam" id="PF03357">
    <property type="entry name" value="Snf7"/>
    <property type="match status" value="1"/>
</dbReference>
<evidence type="ECO:0008006" key="7">
    <source>
        <dbReference type="Google" id="ProtNLM"/>
    </source>
</evidence>
<evidence type="ECO:0000256" key="3">
    <source>
        <dbReference type="ARBA" id="ARBA00022753"/>
    </source>
</evidence>
<evidence type="ECO:0000256" key="4">
    <source>
        <dbReference type="SAM" id="MobiDB-lite"/>
    </source>
</evidence>
<dbReference type="PANTHER" id="PTHR22761:SF10">
    <property type="entry name" value="GH13992P"/>
    <property type="match status" value="1"/>
</dbReference>
<dbReference type="EMBL" id="JBDJPC010000004">
    <property type="protein sequence ID" value="KAL1505932.1"/>
    <property type="molecule type" value="Genomic_DNA"/>
</dbReference>
<accession>A0ABD1EY16</accession>
<comment type="similarity">
    <text evidence="2">Belongs to the SNF7 family.</text>
</comment>
<organism evidence="5 6">
    <name type="scientific">Hypothenemus hampei</name>
    <name type="common">Coffee berry borer</name>
    <dbReference type="NCBI Taxonomy" id="57062"/>
    <lineage>
        <taxon>Eukaryota</taxon>
        <taxon>Metazoa</taxon>
        <taxon>Ecdysozoa</taxon>
        <taxon>Arthropoda</taxon>
        <taxon>Hexapoda</taxon>
        <taxon>Insecta</taxon>
        <taxon>Pterygota</taxon>
        <taxon>Neoptera</taxon>
        <taxon>Endopterygota</taxon>
        <taxon>Coleoptera</taxon>
        <taxon>Polyphaga</taxon>
        <taxon>Cucujiformia</taxon>
        <taxon>Curculionidae</taxon>
        <taxon>Scolytinae</taxon>
        <taxon>Hypothenemus</taxon>
    </lineage>
</organism>
<evidence type="ECO:0000256" key="2">
    <source>
        <dbReference type="ARBA" id="ARBA00006190"/>
    </source>
</evidence>
<keyword evidence="6" id="KW-1185">Reference proteome</keyword>
<protein>
    <recommendedName>
        <fullName evidence="7">Charged multivesicular body protein 7</fullName>
    </recommendedName>
</protein>
<gene>
    <name evidence="5" type="ORF">ABEB36_005379</name>
</gene>
<dbReference type="AlphaFoldDB" id="A0ABD1EY16"/>
<evidence type="ECO:0000313" key="6">
    <source>
        <dbReference type="Proteomes" id="UP001566132"/>
    </source>
</evidence>
<dbReference type="Proteomes" id="UP001566132">
    <property type="component" value="Unassembled WGS sequence"/>
</dbReference>
<keyword evidence="3" id="KW-0967">Endosome</keyword>
<dbReference type="Pfam" id="PF25880">
    <property type="entry name" value="WHD_CHMP7_1st"/>
    <property type="match status" value="1"/>
</dbReference>
<feature type="compositionally biased region" description="Polar residues" evidence="4">
    <location>
        <begin position="407"/>
        <end position="419"/>
    </location>
</feature>
<reference evidence="5 6" key="1">
    <citation type="submission" date="2024-05" db="EMBL/GenBank/DDBJ databases">
        <title>Genetic variation in Jamaican populations of the coffee berry borer (Hypothenemus hampei).</title>
        <authorList>
            <person name="Errbii M."/>
            <person name="Myrie A."/>
        </authorList>
    </citation>
    <scope>NUCLEOTIDE SEQUENCE [LARGE SCALE GENOMIC DNA]</scope>
    <source>
        <strain evidence="5">JA-Hopewell-2020-01-JO</strain>
        <tissue evidence="5">Whole body</tissue>
    </source>
</reference>
<comment type="subcellular location">
    <subcellularLocation>
        <location evidence="1">Endosome</location>
    </subcellularLocation>
</comment>
<proteinExistence type="inferred from homology"/>
<evidence type="ECO:0000313" key="5">
    <source>
        <dbReference type="EMBL" id="KAL1505932.1"/>
    </source>
</evidence>
<evidence type="ECO:0000256" key="1">
    <source>
        <dbReference type="ARBA" id="ARBA00004177"/>
    </source>
</evidence>
<dbReference type="PANTHER" id="PTHR22761">
    <property type="entry name" value="CHARGED MULTIVESICULAR BODY PROTEIN"/>
    <property type="match status" value="1"/>
</dbReference>
<feature type="region of interest" description="Disordered" evidence="4">
    <location>
        <begin position="372"/>
        <end position="419"/>
    </location>
</feature>
<dbReference type="GO" id="GO:0016192">
    <property type="term" value="P:vesicle-mediated transport"/>
    <property type="evidence" value="ECO:0007669"/>
    <property type="project" value="UniProtKB-ARBA"/>
</dbReference>
<dbReference type="Gene3D" id="1.10.287.1060">
    <property type="entry name" value="ESAT-6-like"/>
    <property type="match status" value="1"/>
</dbReference>
<dbReference type="GO" id="GO:0005768">
    <property type="term" value="C:endosome"/>
    <property type="evidence" value="ECO:0007669"/>
    <property type="project" value="UniProtKB-SubCell"/>
</dbReference>
<dbReference type="InterPro" id="IPR005024">
    <property type="entry name" value="Snf7_fam"/>
</dbReference>
<name>A0ABD1EY16_HYPHA</name>
<sequence length="419" mass="48000">MFNIPEEKQPNCLKDENRLNVLFAPLRSKNVNSKDWDDKITTWKSIIRIYLETNNLFFFSLSSLNDVFIRHGRPPPCLNEVISDMIRKNEVEVLETFLRKSTDTWSGWLTDFVIRRPLNWSYNTVKKSLFSPVNGNYVHLDVVKNKSEQLLIAIPNHFKNKVFNLSELEYKDMPTVENLKLLLHYLERQGKISVKSVPSYKISNDTVTLLVKIGDSPITDIDVAIYTLDHNEKLISKHVENLEDQIEVCIQEAKQHLGKKHKQLAKSCLVKKHQLEKQLQTKANALHNVQNCLEQLRGTHVNSHIWEAYKHALDAFNSTYKETGLNEETVDDTMVRLVEALDINDDIQSALANLPTMDADSTALEQELEDLLRADSTGQDQPPPDDNSGISDDFEKERLQIDLPNIPDSSPDISAQEAT</sequence>
<comment type="caution">
    <text evidence="5">The sequence shown here is derived from an EMBL/GenBank/DDBJ whole genome shotgun (WGS) entry which is preliminary data.</text>
</comment>